<dbReference type="InterPro" id="IPR029058">
    <property type="entry name" value="AB_hydrolase_fold"/>
</dbReference>
<protein>
    <submittedName>
        <fullName evidence="5">DUF625-domain-containing protein</fullName>
    </submittedName>
</protein>
<name>A0A9Q5N4V8_SANBA</name>
<dbReference type="PANTHER" id="PTHR23318:SF0">
    <property type="entry name" value="SERINE_THREONINE-PROTEIN PHOSPHATASE 4 REGULATORY SUBUNIT 3"/>
    <property type="match status" value="1"/>
</dbReference>
<feature type="compositionally biased region" description="Low complexity" evidence="3">
    <location>
        <begin position="300"/>
        <end position="319"/>
    </location>
</feature>
<feature type="compositionally biased region" description="Low complexity" evidence="3">
    <location>
        <begin position="1340"/>
        <end position="1363"/>
    </location>
</feature>
<dbReference type="Pfam" id="PF08313">
    <property type="entry name" value="SCA7"/>
    <property type="match status" value="1"/>
</dbReference>
<dbReference type="InterPro" id="IPR051137">
    <property type="entry name" value="PP4R3-like"/>
</dbReference>
<feature type="region of interest" description="Disordered" evidence="3">
    <location>
        <begin position="720"/>
        <end position="760"/>
    </location>
</feature>
<dbReference type="PANTHER" id="PTHR23318">
    <property type="entry name" value="ATP SYNTHASE GAMMA-RELATED"/>
    <property type="match status" value="1"/>
</dbReference>
<dbReference type="InterPro" id="IPR006887">
    <property type="entry name" value="P4R3-like_central_dom"/>
</dbReference>
<feature type="compositionally biased region" description="Basic and acidic residues" evidence="3">
    <location>
        <begin position="1616"/>
        <end position="1648"/>
    </location>
</feature>
<evidence type="ECO:0000259" key="4">
    <source>
        <dbReference type="PROSITE" id="PS51505"/>
    </source>
</evidence>
<feature type="domain" description="SCA7" evidence="4">
    <location>
        <begin position="1562"/>
        <end position="1628"/>
    </location>
</feature>
<dbReference type="GO" id="GO:0005654">
    <property type="term" value="C:nucleoplasm"/>
    <property type="evidence" value="ECO:0007669"/>
    <property type="project" value="TreeGrafter"/>
</dbReference>
<feature type="region of interest" description="Disordered" evidence="3">
    <location>
        <begin position="914"/>
        <end position="934"/>
    </location>
</feature>
<feature type="region of interest" description="Disordered" evidence="3">
    <location>
        <begin position="1614"/>
        <end position="1648"/>
    </location>
</feature>
<feature type="compositionally biased region" description="Low complexity" evidence="3">
    <location>
        <begin position="336"/>
        <end position="348"/>
    </location>
</feature>
<feature type="compositionally biased region" description="Polar residues" evidence="3">
    <location>
        <begin position="1213"/>
        <end position="1233"/>
    </location>
</feature>
<dbReference type="SUPFAM" id="SSF48371">
    <property type="entry name" value="ARM repeat"/>
    <property type="match status" value="1"/>
</dbReference>
<dbReference type="InterPro" id="IPR016024">
    <property type="entry name" value="ARM-type_fold"/>
</dbReference>
<gene>
    <name evidence="5" type="ORF">A7U60_g7675</name>
</gene>
<dbReference type="Proteomes" id="UP000757232">
    <property type="component" value="Unassembled WGS sequence"/>
</dbReference>
<feature type="region of interest" description="Disordered" evidence="3">
    <location>
        <begin position="1201"/>
        <end position="1408"/>
    </location>
</feature>
<evidence type="ECO:0000256" key="3">
    <source>
        <dbReference type="SAM" id="MobiDB-lite"/>
    </source>
</evidence>
<comment type="subcellular location">
    <subcellularLocation>
        <location evidence="1">Nucleus</location>
    </subcellularLocation>
</comment>
<feature type="region of interest" description="Disordered" evidence="3">
    <location>
        <begin position="286"/>
        <end position="321"/>
    </location>
</feature>
<dbReference type="Pfam" id="PF22972">
    <property type="entry name" value="EVH1_PP4R3"/>
    <property type="match status" value="1"/>
</dbReference>
<sequence>MAAIQPLKHLVVNATAKHTSTVIFLHGLGDTGEGWEPVAKMLAKDEGLKHVKWVLPHAPVKPVTLNMGMSMPSWYDVFEIGFKSKEDEKGLLESASALNTLITSEVDNGIPASRIVLGGFSQGGVMSLLTGLTSERKLAGIAVLSGYLPLRDKFVSMFSDHARTIPIFWGTGTHDPLVRYELAMHSVQTLTKYGGIKTATEEDPVGLEFHSYSGLVHSAAPEEIDDLGKWLKRCCVYPTQYHPVHSIKTQFVDALRRGWYPLPSPLNRGARTIPLLVMSRGVADNRDSDDANLPSNSSLTASQSPTDASADPSSSAPTADNHDTLVQQNAQTPATATNAVNGNAGDTNSQRQQSIELRERSPSPQLEEMPNYVNEEMEFMMNGSDDRASGQGSTGSQESIEVFDPDLRRVKLYELVGSRWTDRGTAFCCGEFDSELDEARLIIKAEGTQQEILSCRVRAQDVYQRQQQTLIVWTEPDGADYALSFQDQEGCAEVWEFITEVQKHLNSRVPSTAAQIISSGHLPPPGGDAAFIGEIEKAIRTMARSPKSRETICFYIQENKYVYQLVAAFDAAEKAENLDALHALCSCMQTILLLNEHSMYEHILLDDLWMGVVGMLEYDPEFPRFKANYREFLQQRSQFMQPIIIKNEEIQRKIHATYRLQYLKDVILGRALDDSTFSVLNSCIIFNQIDIINHIQRDEHFLAELVSYFIRPAGVKGKEKEKEKRVDMEIDRPSGSSPTVNGAVSSSSGPSSSGPLSSQANHVDYNADVERKKEIIALLQQLSVMGKNVQLPARIALFRTLVERGVLYAVQWALCRPEKHMVSTAGEILSVLLDHHSQSVRNHVLTQAVAIGQPTNATDAGISQEHAKIPDVTNGGPPPFKETLAQALCRMMANSQDLAVQTQIADALRLLVDTPPEPPVPPPPETPQIQGQPGAGPVPNAYLNRPIRDEINTERFLDNFYKVCIETLMRPLTHDVPDHHELKNTPFTPSRERGNVYLYLCDLLCSFAIQHSFRSYFFVITSNVVSRIASLLSVKDKHLCLAALRFFRICLKMNNRNLFMHMQKHEVFTPICKLTIREARRENLLSSTCQEFFEFMRKENLRDPIAYIMDKHESEIRELAKTAKGFATFQNFISRWEINKEPPPPEVEKRPSIIVPPRIFGQRVMESEEDDSYFNSDENEDDPVVPVPRVDSFLGLFRRKRQRISAPGPHAQMNKTQRLMSVPSQNRPVSPLSSLLEYDDDDDATSPLSEQIRSEKDPSTPQSPVLPHRQIQILPYDPSQDGPSDPEDELLESLVSKGSDGQASPPPKTLPAKLAEKRRRGDDEDDAFERLAPKNRRLSNASEEASMAAAARARATATEEANAGKASDENQGQSPAPRKLRVKITVSKNSGQQKPTATSPASSKIAIDRSPSSGWVCRSFLVKVFDIVKVNMSLKLRPDSPSSPGAPFSWDNLPTSPSVSSPSEPPPSPPTQWLDAKQMKIFGAEPLRPEFAVVRCRDCGKAVQKSTFAEHVDRCRTIRAGGKKGAKLDDKKGYKRKADNEDALENESGSTKKKKPATKITKGRFKGPVDLDRQCGVINDKGLPCSRALTCKSHSMGAKRAVQGRSKNYDELLNDFNRERNPNYVEPVKRQSKAERKEKKEKEKAEKKRLAVEQAAVNAATKQASGGTVKKGKKTATAAAPMPTVAEEDIEDENMDDVDSEAELDAMVKAVRNAEAVGVIGVPLAVSYDAGTWFISRRERLRNCKDLLASALMPKPPMSATVPGAAQARVPS</sequence>
<organism evidence="5 6">
    <name type="scientific">Sanghuangporus baumii</name>
    <name type="common">Phellinus baumii</name>
    <dbReference type="NCBI Taxonomy" id="108892"/>
    <lineage>
        <taxon>Eukaryota</taxon>
        <taxon>Fungi</taxon>
        <taxon>Dikarya</taxon>
        <taxon>Basidiomycota</taxon>
        <taxon>Agaricomycotina</taxon>
        <taxon>Agaricomycetes</taxon>
        <taxon>Hymenochaetales</taxon>
        <taxon>Hymenochaetaceae</taxon>
        <taxon>Sanghuangporus</taxon>
    </lineage>
</organism>
<feature type="compositionally biased region" description="Pro residues" evidence="3">
    <location>
        <begin position="915"/>
        <end position="926"/>
    </location>
</feature>
<feature type="region of interest" description="Disordered" evidence="3">
    <location>
        <begin position="1167"/>
        <end position="1187"/>
    </location>
</feature>
<dbReference type="Gene3D" id="2.30.29.30">
    <property type="entry name" value="Pleckstrin-homology domain (PH domain)/Phosphotyrosine-binding domain (PTB)"/>
    <property type="match status" value="1"/>
</dbReference>
<dbReference type="GO" id="GO:0006974">
    <property type="term" value="P:DNA damage response"/>
    <property type="evidence" value="ECO:0007669"/>
    <property type="project" value="TreeGrafter"/>
</dbReference>
<dbReference type="GO" id="GO:0072542">
    <property type="term" value="F:protein phosphatase activator activity"/>
    <property type="evidence" value="ECO:0007669"/>
    <property type="project" value="TreeGrafter"/>
</dbReference>
<dbReference type="InterPro" id="IPR055236">
    <property type="entry name" value="EVH1_PP4R3"/>
</dbReference>
<feature type="region of interest" description="Disordered" evidence="3">
    <location>
        <begin position="1522"/>
        <end position="1558"/>
    </location>
</feature>
<dbReference type="InterPro" id="IPR011993">
    <property type="entry name" value="PH-like_dom_sf"/>
</dbReference>
<feature type="region of interest" description="Disordered" evidence="3">
    <location>
        <begin position="336"/>
        <end position="368"/>
    </location>
</feature>
<dbReference type="GO" id="GO:0016787">
    <property type="term" value="F:hydrolase activity"/>
    <property type="evidence" value="ECO:0007669"/>
    <property type="project" value="InterPro"/>
</dbReference>
<feature type="compositionally biased region" description="Low complexity" evidence="3">
    <location>
        <begin position="745"/>
        <end position="758"/>
    </location>
</feature>
<accession>A0A9Q5N4V8</accession>
<dbReference type="SUPFAM" id="SSF53474">
    <property type="entry name" value="alpha/beta-Hydrolases"/>
    <property type="match status" value="1"/>
</dbReference>
<dbReference type="EMBL" id="LNZH02000210">
    <property type="protein sequence ID" value="OCB85366.1"/>
    <property type="molecule type" value="Genomic_DNA"/>
</dbReference>
<evidence type="ECO:0000256" key="2">
    <source>
        <dbReference type="ARBA" id="ARBA00023242"/>
    </source>
</evidence>
<dbReference type="OrthoDB" id="27483at2759"/>
<keyword evidence="2" id="KW-0539">Nucleus</keyword>
<feature type="compositionally biased region" description="Acidic residues" evidence="3">
    <location>
        <begin position="1167"/>
        <end position="1183"/>
    </location>
</feature>
<dbReference type="InterPro" id="IPR013243">
    <property type="entry name" value="SCA7_dom"/>
</dbReference>
<dbReference type="Gene3D" id="3.40.50.1820">
    <property type="entry name" value="alpha/beta hydrolase"/>
    <property type="match status" value="1"/>
</dbReference>
<dbReference type="GO" id="GO:0030289">
    <property type="term" value="C:protein phosphatase 4 complex"/>
    <property type="evidence" value="ECO:0007669"/>
    <property type="project" value="TreeGrafter"/>
</dbReference>
<feature type="region of interest" description="Disordered" evidence="3">
    <location>
        <begin position="1435"/>
        <end position="1472"/>
    </location>
</feature>
<comment type="caution">
    <text evidence="5">The sequence shown here is derived from an EMBL/GenBank/DDBJ whole genome shotgun (WGS) entry which is preliminary data.</text>
</comment>
<feature type="compositionally biased region" description="Polar residues" evidence="3">
    <location>
        <begin position="734"/>
        <end position="744"/>
    </location>
</feature>
<feature type="compositionally biased region" description="Basic and acidic residues" evidence="3">
    <location>
        <begin position="1526"/>
        <end position="1540"/>
    </location>
</feature>
<dbReference type="Pfam" id="PF02230">
    <property type="entry name" value="Abhydrolase_2"/>
    <property type="match status" value="1"/>
</dbReference>
<proteinExistence type="predicted"/>
<evidence type="ECO:0000313" key="5">
    <source>
        <dbReference type="EMBL" id="OCB85366.1"/>
    </source>
</evidence>
<dbReference type="SUPFAM" id="SSF50729">
    <property type="entry name" value="PH domain-like"/>
    <property type="match status" value="1"/>
</dbReference>
<evidence type="ECO:0000313" key="6">
    <source>
        <dbReference type="Proteomes" id="UP000757232"/>
    </source>
</evidence>
<feature type="compositionally biased region" description="Basic and acidic residues" evidence="3">
    <location>
        <begin position="720"/>
        <end position="732"/>
    </location>
</feature>
<feature type="compositionally biased region" description="Polar residues" evidence="3">
    <location>
        <begin position="1386"/>
        <end position="1402"/>
    </location>
</feature>
<dbReference type="PROSITE" id="PS51505">
    <property type="entry name" value="SCA7"/>
    <property type="match status" value="1"/>
</dbReference>
<keyword evidence="6" id="KW-1185">Reference proteome</keyword>
<dbReference type="Gene3D" id="6.10.140.670">
    <property type="match status" value="1"/>
</dbReference>
<reference evidence="5" key="1">
    <citation type="submission" date="2016-06" db="EMBL/GenBank/DDBJ databases">
        <title>Draft Genome sequence of the fungus Inonotus baumii.</title>
        <authorList>
            <person name="Zhu H."/>
            <person name="Lin W."/>
        </authorList>
    </citation>
    <scope>NUCLEOTIDE SEQUENCE</scope>
    <source>
        <strain evidence="5">821</strain>
    </source>
</reference>
<dbReference type="Pfam" id="PF04802">
    <property type="entry name" value="PP4R3"/>
    <property type="match status" value="1"/>
</dbReference>
<dbReference type="InterPro" id="IPR003140">
    <property type="entry name" value="PLipase/COase/thioEstase"/>
</dbReference>
<evidence type="ECO:0000256" key="1">
    <source>
        <dbReference type="ARBA" id="ARBA00004123"/>
    </source>
</evidence>